<dbReference type="Proteomes" id="UP000233742">
    <property type="component" value="Chromosome"/>
</dbReference>
<proteinExistence type="predicted"/>
<accession>A0A2K9F3U2</accession>
<reference evidence="2 3" key="1">
    <citation type="submission" date="2017-12" db="EMBL/GenBank/DDBJ databases">
        <authorList>
            <person name="Hurst M.R.H."/>
        </authorList>
    </citation>
    <scope>NUCLEOTIDE SEQUENCE [LARGE SCALE GENOMIC DNA]</scope>
    <source>
        <strain evidence="2 3">BM15</strain>
    </source>
</reference>
<dbReference type="KEGG" id="paro:CUV01_18210"/>
<dbReference type="OrthoDB" id="9776116at2"/>
<feature type="domain" description="DUF58" evidence="1">
    <location>
        <begin position="56"/>
        <end position="247"/>
    </location>
</feature>
<gene>
    <name evidence="2" type="ORF">CUV01_18210</name>
</gene>
<dbReference type="AlphaFoldDB" id="A0A2K9F3U2"/>
<dbReference type="Pfam" id="PF01882">
    <property type="entry name" value="DUF58"/>
    <property type="match status" value="1"/>
</dbReference>
<name>A0A2K9F3U2_9RHOB</name>
<protein>
    <submittedName>
        <fullName evidence="2">DUF58 domain-containing protein</fullName>
    </submittedName>
</protein>
<keyword evidence="3" id="KW-1185">Reference proteome</keyword>
<dbReference type="PANTHER" id="PTHR33608:SF12">
    <property type="entry name" value="DUF58 DOMAIN-CONTAINING PROTEIN"/>
    <property type="match status" value="1"/>
</dbReference>
<organism evidence="2 3">
    <name type="scientific">Paracoccus tegillarcae</name>
    <dbReference type="NCBI Taxonomy" id="1529068"/>
    <lineage>
        <taxon>Bacteria</taxon>
        <taxon>Pseudomonadati</taxon>
        <taxon>Pseudomonadota</taxon>
        <taxon>Alphaproteobacteria</taxon>
        <taxon>Rhodobacterales</taxon>
        <taxon>Paracoccaceae</taxon>
        <taxon>Paracoccus</taxon>
    </lineage>
</organism>
<evidence type="ECO:0000313" key="2">
    <source>
        <dbReference type="EMBL" id="AUH35052.1"/>
    </source>
</evidence>
<evidence type="ECO:0000259" key="1">
    <source>
        <dbReference type="Pfam" id="PF01882"/>
    </source>
</evidence>
<sequence>MVAVPAALDQPGLRLRAAELLALRPDAVSRARHRPATRRPGALPASPQGGGMDLRELRAYVEGDDPRRIDPAASARTGIPHIRSFHEDRDDTTLLIADFRAPMLWGTGSALRSVRAAHYLAGIGWQAVQRSGNVAALALTDAGVAAIAQGQGDRQMSAVAHMLADEHDLALSRPVAQPQGGLAALASRAARMVAPGSRVHLATSADAISDADAPALTRLARRRRLVIALIVDPAETAPQDRSLAVTDGRDFRHGRLRASDRSAILGRLRALGARIDEVLP</sequence>
<evidence type="ECO:0000313" key="3">
    <source>
        <dbReference type="Proteomes" id="UP000233742"/>
    </source>
</evidence>
<dbReference type="EMBL" id="CP025408">
    <property type="protein sequence ID" value="AUH35052.1"/>
    <property type="molecule type" value="Genomic_DNA"/>
</dbReference>
<dbReference type="PANTHER" id="PTHR33608">
    <property type="entry name" value="BLL2464 PROTEIN"/>
    <property type="match status" value="1"/>
</dbReference>
<dbReference type="InterPro" id="IPR002881">
    <property type="entry name" value="DUF58"/>
</dbReference>